<organism evidence="5 6">
    <name type="scientific">Gracilariopsis chorda</name>
    <dbReference type="NCBI Taxonomy" id="448386"/>
    <lineage>
        <taxon>Eukaryota</taxon>
        <taxon>Rhodophyta</taxon>
        <taxon>Florideophyceae</taxon>
        <taxon>Rhodymeniophycidae</taxon>
        <taxon>Gracilariales</taxon>
        <taxon>Gracilariaceae</taxon>
        <taxon>Gracilariopsis</taxon>
    </lineage>
</organism>
<gene>
    <name evidence="5" type="ORF">BWQ96_07724</name>
</gene>
<dbReference type="EMBL" id="NBIV01000158">
    <property type="protein sequence ID" value="PXF42562.1"/>
    <property type="molecule type" value="Genomic_DNA"/>
</dbReference>
<evidence type="ECO:0000259" key="4">
    <source>
        <dbReference type="PROSITE" id="PS50127"/>
    </source>
</evidence>
<dbReference type="STRING" id="448386.A0A2V3IKF2"/>
<keyword evidence="1" id="KW-0808">Transferase</keyword>
<reference evidence="5 6" key="1">
    <citation type="journal article" date="2018" name="Mol. Biol. Evol.">
        <title>Analysis of the draft genome of the red seaweed Gracilariopsis chorda provides insights into genome size evolution in Rhodophyta.</title>
        <authorList>
            <person name="Lee J."/>
            <person name="Yang E.C."/>
            <person name="Graf L."/>
            <person name="Yang J.H."/>
            <person name="Qiu H."/>
            <person name="Zel Zion U."/>
            <person name="Chan C.X."/>
            <person name="Stephens T.G."/>
            <person name="Weber A.P.M."/>
            <person name="Boo G.H."/>
            <person name="Boo S.M."/>
            <person name="Kim K.M."/>
            <person name="Shin Y."/>
            <person name="Jung M."/>
            <person name="Lee S.J."/>
            <person name="Yim H.S."/>
            <person name="Lee J.H."/>
            <person name="Bhattacharya D."/>
            <person name="Yoon H.S."/>
        </authorList>
    </citation>
    <scope>NUCLEOTIDE SEQUENCE [LARGE SCALE GENOMIC DNA]</scope>
    <source>
        <strain evidence="5 6">SKKU-2015</strain>
        <tissue evidence="5">Whole body</tissue>
    </source>
</reference>
<dbReference type="PANTHER" id="PTHR46116">
    <property type="entry name" value="(E3-INDEPENDENT) E2 UBIQUITIN-CONJUGATING ENZYME"/>
    <property type="match status" value="1"/>
</dbReference>
<feature type="domain" description="UBC core" evidence="4">
    <location>
        <begin position="698"/>
        <end position="861"/>
    </location>
</feature>
<dbReference type="AlphaFoldDB" id="A0A2V3IKF2"/>
<evidence type="ECO:0000256" key="3">
    <source>
        <dbReference type="SAM" id="MobiDB-lite"/>
    </source>
</evidence>
<keyword evidence="2" id="KW-0833">Ubl conjugation pathway</keyword>
<dbReference type="InterPro" id="IPR000608">
    <property type="entry name" value="UBC"/>
</dbReference>
<dbReference type="InterPro" id="IPR016135">
    <property type="entry name" value="UBQ-conjugating_enzyme/RWD"/>
</dbReference>
<sequence length="989" mass="109145">MSQVASKSAAVSQILDSILDSVYKAHDMPSMPTVVDLDAEEQEMPSQEDDDVMVVNEKRCSQFPVEDVQIVCAQIIQPSRVSAKKPDDEAIDVDQLEEQNALPKEPPMPPQNNKPNDNAIDVDELDLDMFDDTPEIQPAVVPVGPPLPEKGPLPDIVECKAPGTSKPTYPSSLTCHSCDAYLLKSRPLSRCKHLLCALCRLRSVTDMADKDTPIAHAVRPLPVCVVPRCAAPLSEVEAVEALGPDVADSAFQDAYQAFETWRQAAPENEVSGAANVEFPSYKDLQNQNSPLTSHDQQSLQAASNYEELLEDDSEGALGPLWIWDSEHVNVKSHDGAWLCAACGDYDVRVNNHASASGTSQELLDSAPPDAPDYPHCAYARALAVSEYMKSLTEAREEKPSTPKRSKRNPTSSARLTRSRKRYKSASSVQASKRRKTGFAKGTGYAGGTGPEWQGVSQKMQEKKARIDNEVAFWLRRLRCVLLLGKGGLRTWPGFMRILLRENKLVPQLALILINESIMDVQERVPIFVSALRVVHAIAESPQLRSLMVETTGGPSGRSISELVQSLSQQAAFLTTGTEQNGLPLYTAMLVKQIRKCIRVINRNNLIQIAKEKLNSGTVDVDESPEGIGEGNLQEGNAKEKKDNTEDLKVGSDLFEEDEAEYIQQMREHQFKAVPGLINSSTFKAKAQEADITGVPHPRRQRRIATEVASLISSLPLSWSSSILIRVDEDRYDILRACIFGPEDTPYDSGAFIFDIYLPLQYPLNPPKFSLLTTGAGKVRFNPNLYSNGKVCLSLLGTWSGPSWNQSSTILQVLVSIQSLIFVSEPYFNEPGYESQIGTSAGKRDSDQYNARIRYNTAFHAIQSHVRKPPPEFADGINTHFRLKRRYLKQRLARWFPQAVEAGKMASKDNNHSTKEQNTVKVTVDPTLQPLNVLLSTTASTTNANINAALANLASLSGFGQGRSYGSAQMTWTNLQSIFNDLEAYELGNF</sequence>
<dbReference type="PROSITE" id="PS50127">
    <property type="entry name" value="UBC_2"/>
    <property type="match status" value="1"/>
</dbReference>
<protein>
    <submittedName>
        <fullName evidence="5">Putative ubiquitin-conjugating enzyme protein 17</fullName>
    </submittedName>
</protein>
<dbReference type="PANTHER" id="PTHR46116:SF39">
    <property type="entry name" value="BACULOVIRAL IAP REPEAT-CONTAINING PROTEIN 6"/>
    <property type="match status" value="1"/>
</dbReference>
<feature type="region of interest" description="Disordered" evidence="3">
    <location>
        <begin position="617"/>
        <end position="643"/>
    </location>
</feature>
<evidence type="ECO:0000256" key="1">
    <source>
        <dbReference type="ARBA" id="ARBA00022679"/>
    </source>
</evidence>
<dbReference type="GO" id="GO:0016740">
    <property type="term" value="F:transferase activity"/>
    <property type="evidence" value="ECO:0007669"/>
    <property type="project" value="UniProtKB-KW"/>
</dbReference>
<dbReference type="SMART" id="SM00212">
    <property type="entry name" value="UBCc"/>
    <property type="match status" value="1"/>
</dbReference>
<dbReference type="SUPFAM" id="SSF54495">
    <property type="entry name" value="UBC-like"/>
    <property type="match status" value="1"/>
</dbReference>
<dbReference type="Gene3D" id="3.10.110.10">
    <property type="entry name" value="Ubiquitin Conjugating Enzyme"/>
    <property type="match status" value="1"/>
</dbReference>
<dbReference type="Proteomes" id="UP000247409">
    <property type="component" value="Unassembled WGS sequence"/>
</dbReference>
<evidence type="ECO:0000313" key="6">
    <source>
        <dbReference type="Proteomes" id="UP000247409"/>
    </source>
</evidence>
<dbReference type="OrthoDB" id="5871at2759"/>
<dbReference type="CDD" id="cd23810">
    <property type="entry name" value="UBCc_BIRC6"/>
    <property type="match status" value="1"/>
</dbReference>
<feature type="region of interest" description="Disordered" evidence="3">
    <location>
        <begin position="392"/>
        <end position="456"/>
    </location>
</feature>
<comment type="caution">
    <text evidence="5">The sequence shown here is derived from an EMBL/GenBank/DDBJ whole genome shotgun (WGS) entry which is preliminary data.</text>
</comment>
<evidence type="ECO:0000256" key="2">
    <source>
        <dbReference type="ARBA" id="ARBA00022786"/>
    </source>
</evidence>
<dbReference type="Pfam" id="PF00179">
    <property type="entry name" value="UQ_con"/>
    <property type="match status" value="1"/>
</dbReference>
<keyword evidence="6" id="KW-1185">Reference proteome</keyword>
<proteinExistence type="predicted"/>
<name>A0A2V3IKF2_9FLOR</name>
<evidence type="ECO:0000313" key="5">
    <source>
        <dbReference type="EMBL" id="PXF42562.1"/>
    </source>
</evidence>
<accession>A0A2V3IKF2</accession>